<feature type="domain" description="Transthyretin/hydroxyisourate hydrolase" evidence="8">
    <location>
        <begin position="4"/>
        <end position="118"/>
    </location>
</feature>
<dbReference type="PANTHER" id="PTHR10395:SF7">
    <property type="entry name" value="5-HYDROXYISOURATE HYDROLASE"/>
    <property type="match status" value="1"/>
</dbReference>
<evidence type="ECO:0000256" key="1">
    <source>
        <dbReference type="ARBA" id="ARBA00001043"/>
    </source>
</evidence>
<keyword evidence="5 7" id="KW-0659">Purine metabolism</keyword>
<evidence type="ECO:0000313" key="10">
    <source>
        <dbReference type="Proteomes" id="UP000199159"/>
    </source>
</evidence>
<comment type="function">
    <text evidence="2">Catalyzes the hydrolysis of 5-hydroxyisourate (HIU) to 2-oxo-4-hydroxy-4-carboxy-5-ureidoimidazoline (OHCU).</text>
</comment>
<dbReference type="GO" id="GO:0033971">
    <property type="term" value="F:hydroxyisourate hydrolase activity"/>
    <property type="evidence" value="ECO:0007669"/>
    <property type="project" value="UniProtKB-EC"/>
</dbReference>
<dbReference type="PANTHER" id="PTHR10395">
    <property type="entry name" value="URICASE AND TRANSTHYRETIN-RELATED"/>
    <property type="match status" value="1"/>
</dbReference>
<dbReference type="Proteomes" id="UP000199159">
    <property type="component" value="Unassembled WGS sequence"/>
</dbReference>
<evidence type="ECO:0000313" key="9">
    <source>
        <dbReference type="EMBL" id="SDP62727.1"/>
    </source>
</evidence>
<dbReference type="PROSITE" id="PS00769">
    <property type="entry name" value="TRANSTHYRETIN_2"/>
    <property type="match status" value="1"/>
</dbReference>
<dbReference type="CDD" id="cd05822">
    <property type="entry name" value="TLP_HIUase"/>
    <property type="match status" value="1"/>
</dbReference>
<dbReference type="SUPFAM" id="SSF49472">
    <property type="entry name" value="Transthyretin (synonym: prealbumin)"/>
    <property type="match status" value="1"/>
</dbReference>
<evidence type="ECO:0000256" key="2">
    <source>
        <dbReference type="ARBA" id="ARBA00002704"/>
    </source>
</evidence>
<dbReference type="InterPro" id="IPR036817">
    <property type="entry name" value="Transthyretin/HIU_hydrolase_sf"/>
</dbReference>
<dbReference type="GO" id="GO:0006144">
    <property type="term" value="P:purine nucleobase metabolic process"/>
    <property type="evidence" value="ECO:0007669"/>
    <property type="project" value="UniProtKB-KW"/>
</dbReference>
<dbReference type="EC" id="3.5.2.17" evidence="7"/>
<evidence type="ECO:0000256" key="4">
    <source>
        <dbReference type="ARBA" id="ARBA00011881"/>
    </source>
</evidence>
<comment type="similarity">
    <text evidence="3 7">Belongs to the transthyretin family. 5-hydroxyisourate hydrolase subfamily.</text>
</comment>
<sequence>MSGLTTHILDLTHGKPAANVKVDLYVVTEASGILEYRKSVVTNDDGRLDTPLLVEDEMKVGEYELVFYVGEYFRAKEMELTEPHFLERVPVRFCISDVEAHYHVPLLVSPWGYQVYRGS</sequence>
<comment type="subunit">
    <text evidence="4 7">Homotetramer.</text>
</comment>
<dbReference type="Gene3D" id="2.60.40.180">
    <property type="entry name" value="Transthyretin/hydroxyisourate hydrolase domain"/>
    <property type="match status" value="1"/>
</dbReference>
<keyword evidence="6 7" id="KW-0378">Hydrolase</keyword>
<organism evidence="9 10">
    <name type="scientific">Litchfieldia salsa</name>
    <dbReference type="NCBI Taxonomy" id="930152"/>
    <lineage>
        <taxon>Bacteria</taxon>
        <taxon>Bacillati</taxon>
        <taxon>Bacillota</taxon>
        <taxon>Bacilli</taxon>
        <taxon>Bacillales</taxon>
        <taxon>Bacillaceae</taxon>
        <taxon>Litchfieldia</taxon>
    </lineage>
</organism>
<name>A0A1H0U8X2_9BACI</name>
<dbReference type="InterPro" id="IPR014306">
    <property type="entry name" value="Hydroxyisourate_hydrolase"/>
</dbReference>
<proteinExistence type="inferred from homology"/>
<evidence type="ECO:0000256" key="7">
    <source>
        <dbReference type="RuleBase" id="RU361270"/>
    </source>
</evidence>
<dbReference type="AlphaFoldDB" id="A0A1H0U8X2"/>
<dbReference type="RefSeq" id="WP_090853615.1">
    <property type="nucleotide sequence ID" value="NZ_FNJU01000004.1"/>
</dbReference>
<keyword evidence="10" id="KW-1185">Reference proteome</keyword>
<dbReference type="InterPro" id="IPR023419">
    <property type="entry name" value="Transthyretin_CS"/>
</dbReference>
<reference evidence="10" key="1">
    <citation type="submission" date="2016-10" db="EMBL/GenBank/DDBJ databases">
        <authorList>
            <person name="Varghese N."/>
            <person name="Submissions S."/>
        </authorList>
    </citation>
    <scope>NUCLEOTIDE SEQUENCE [LARGE SCALE GENOMIC DNA]</scope>
    <source>
        <strain evidence="10">IBRC-M10078</strain>
    </source>
</reference>
<evidence type="ECO:0000256" key="6">
    <source>
        <dbReference type="ARBA" id="ARBA00022801"/>
    </source>
</evidence>
<evidence type="ECO:0000256" key="3">
    <source>
        <dbReference type="ARBA" id="ARBA00009850"/>
    </source>
</evidence>
<accession>A0A1H0U8X2</accession>
<dbReference type="PROSITE" id="PS00768">
    <property type="entry name" value="TRANSTHYRETIN_1"/>
    <property type="match status" value="1"/>
</dbReference>
<protein>
    <recommendedName>
        <fullName evidence="7">5-hydroxyisourate hydrolase</fullName>
        <shortName evidence="7">HIU hydrolase</shortName>
        <shortName evidence="7">HIUHase</shortName>
        <ecNumber evidence="7">3.5.2.17</ecNumber>
    </recommendedName>
</protein>
<dbReference type="OrthoDB" id="9792386at2"/>
<dbReference type="InterPro" id="IPR023418">
    <property type="entry name" value="Thyroxine_BS"/>
</dbReference>
<comment type="catalytic activity">
    <reaction evidence="1 7">
        <text>5-hydroxyisourate + H2O = 5-hydroxy-2-oxo-4-ureido-2,5-dihydro-1H-imidazole-5-carboxylate + H(+)</text>
        <dbReference type="Rhea" id="RHEA:23736"/>
        <dbReference type="ChEBI" id="CHEBI:15377"/>
        <dbReference type="ChEBI" id="CHEBI:15378"/>
        <dbReference type="ChEBI" id="CHEBI:18072"/>
        <dbReference type="ChEBI" id="CHEBI:58639"/>
        <dbReference type="EC" id="3.5.2.17"/>
    </reaction>
</comment>
<dbReference type="EMBL" id="FNJU01000004">
    <property type="protein sequence ID" value="SDP62727.1"/>
    <property type="molecule type" value="Genomic_DNA"/>
</dbReference>
<evidence type="ECO:0000259" key="8">
    <source>
        <dbReference type="Pfam" id="PF00576"/>
    </source>
</evidence>
<dbReference type="Pfam" id="PF00576">
    <property type="entry name" value="Transthyretin"/>
    <property type="match status" value="1"/>
</dbReference>
<dbReference type="NCBIfam" id="TIGR02962">
    <property type="entry name" value="hdxy_isourate"/>
    <property type="match status" value="1"/>
</dbReference>
<evidence type="ECO:0000256" key="5">
    <source>
        <dbReference type="ARBA" id="ARBA00022631"/>
    </source>
</evidence>
<dbReference type="InterPro" id="IPR023416">
    <property type="entry name" value="Transthyretin/HIU_hydrolase_d"/>
</dbReference>
<dbReference type="STRING" id="930152.SAMN05216565_104241"/>
<gene>
    <name evidence="9" type="ORF">SAMN05216565_104241</name>
</gene>